<evidence type="ECO:0000313" key="1">
    <source>
        <dbReference type="EMBL" id="KZT02107.1"/>
    </source>
</evidence>
<sequence>MLLYLMGKPPGLQSSTVCGLPHGSTAAVHPQWMNRSAYLVPHEPLTRPATAVGQHGELHYFWKIFSYAFPPFPRLIWRDFLSPDAHKASPPVLPLPRPCRPSSHILAGLALFTRPSFS</sequence>
<organism evidence="1 2">
    <name type="scientific">Laetiporus sulphureus 93-53</name>
    <dbReference type="NCBI Taxonomy" id="1314785"/>
    <lineage>
        <taxon>Eukaryota</taxon>
        <taxon>Fungi</taxon>
        <taxon>Dikarya</taxon>
        <taxon>Basidiomycota</taxon>
        <taxon>Agaricomycotina</taxon>
        <taxon>Agaricomycetes</taxon>
        <taxon>Polyporales</taxon>
        <taxon>Laetiporus</taxon>
    </lineage>
</organism>
<dbReference type="RefSeq" id="XP_040759847.1">
    <property type="nucleotide sequence ID" value="XM_040902473.1"/>
</dbReference>
<evidence type="ECO:0000313" key="2">
    <source>
        <dbReference type="Proteomes" id="UP000076871"/>
    </source>
</evidence>
<dbReference type="EMBL" id="KV427656">
    <property type="protein sequence ID" value="KZT02107.1"/>
    <property type="molecule type" value="Genomic_DNA"/>
</dbReference>
<accession>A0A165C2Y8</accession>
<gene>
    <name evidence="1" type="ORF">LAESUDRAFT_442003</name>
</gene>
<dbReference type="GeneID" id="63819504"/>
<protein>
    <submittedName>
        <fullName evidence="1">Uncharacterized protein</fullName>
    </submittedName>
</protein>
<dbReference type="InParanoid" id="A0A165C2Y8"/>
<keyword evidence="2" id="KW-1185">Reference proteome</keyword>
<name>A0A165C2Y8_9APHY</name>
<dbReference type="AlphaFoldDB" id="A0A165C2Y8"/>
<reference evidence="1 2" key="1">
    <citation type="journal article" date="2016" name="Mol. Biol. Evol.">
        <title>Comparative Genomics of Early-Diverging Mushroom-Forming Fungi Provides Insights into the Origins of Lignocellulose Decay Capabilities.</title>
        <authorList>
            <person name="Nagy L.G."/>
            <person name="Riley R."/>
            <person name="Tritt A."/>
            <person name="Adam C."/>
            <person name="Daum C."/>
            <person name="Floudas D."/>
            <person name="Sun H."/>
            <person name="Yadav J.S."/>
            <person name="Pangilinan J."/>
            <person name="Larsson K.H."/>
            <person name="Matsuura K."/>
            <person name="Barry K."/>
            <person name="Labutti K."/>
            <person name="Kuo R."/>
            <person name="Ohm R.A."/>
            <person name="Bhattacharya S.S."/>
            <person name="Shirouzu T."/>
            <person name="Yoshinaga Y."/>
            <person name="Martin F.M."/>
            <person name="Grigoriev I.V."/>
            <person name="Hibbett D.S."/>
        </authorList>
    </citation>
    <scope>NUCLEOTIDE SEQUENCE [LARGE SCALE GENOMIC DNA]</scope>
    <source>
        <strain evidence="1 2">93-53</strain>
    </source>
</reference>
<proteinExistence type="predicted"/>
<dbReference type="Proteomes" id="UP000076871">
    <property type="component" value="Unassembled WGS sequence"/>
</dbReference>